<gene>
    <name evidence="1" type="ORF">HanXRQr2_Chr16g0731461</name>
</gene>
<organism evidence="1 2">
    <name type="scientific">Helianthus annuus</name>
    <name type="common">Common sunflower</name>
    <dbReference type="NCBI Taxonomy" id="4232"/>
    <lineage>
        <taxon>Eukaryota</taxon>
        <taxon>Viridiplantae</taxon>
        <taxon>Streptophyta</taxon>
        <taxon>Embryophyta</taxon>
        <taxon>Tracheophyta</taxon>
        <taxon>Spermatophyta</taxon>
        <taxon>Magnoliopsida</taxon>
        <taxon>eudicotyledons</taxon>
        <taxon>Gunneridae</taxon>
        <taxon>Pentapetalae</taxon>
        <taxon>asterids</taxon>
        <taxon>campanulids</taxon>
        <taxon>Asterales</taxon>
        <taxon>Asteraceae</taxon>
        <taxon>Asteroideae</taxon>
        <taxon>Heliantheae alliance</taxon>
        <taxon>Heliantheae</taxon>
        <taxon>Helianthus</taxon>
    </lineage>
</organism>
<reference evidence="1" key="1">
    <citation type="journal article" date="2017" name="Nature">
        <title>The sunflower genome provides insights into oil metabolism, flowering and Asterid evolution.</title>
        <authorList>
            <person name="Badouin H."/>
            <person name="Gouzy J."/>
            <person name="Grassa C.J."/>
            <person name="Murat F."/>
            <person name="Staton S.E."/>
            <person name="Cottret L."/>
            <person name="Lelandais-Briere C."/>
            <person name="Owens G.L."/>
            <person name="Carrere S."/>
            <person name="Mayjonade B."/>
            <person name="Legrand L."/>
            <person name="Gill N."/>
            <person name="Kane N.C."/>
            <person name="Bowers J.E."/>
            <person name="Hubner S."/>
            <person name="Bellec A."/>
            <person name="Berard A."/>
            <person name="Berges H."/>
            <person name="Blanchet N."/>
            <person name="Boniface M.C."/>
            <person name="Brunel D."/>
            <person name="Catrice O."/>
            <person name="Chaidir N."/>
            <person name="Claudel C."/>
            <person name="Donnadieu C."/>
            <person name="Faraut T."/>
            <person name="Fievet G."/>
            <person name="Helmstetter N."/>
            <person name="King M."/>
            <person name="Knapp S.J."/>
            <person name="Lai Z."/>
            <person name="Le Paslier M.C."/>
            <person name="Lippi Y."/>
            <person name="Lorenzon L."/>
            <person name="Mandel J.R."/>
            <person name="Marage G."/>
            <person name="Marchand G."/>
            <person name="Marquand E."/>
            <person name="Bret-Mestries E."/>
            <person name="Morien E."/>
            <person name="Nambeesan S."/>
            <person name="Nguyen T."/>
            <person name="Pegot-Espagnet P."/>
            <person name="Pouilly N."/>
            <person name="Raftis F."/>
            <person name="Sallet E."/>
            <person name="Schiex T."/>
            <person name="Thomas J."/>
            <person name="Vandecasteele C."/>
            <person name="Vares D."/>
            <person name="Vear F."/>
            <person name="Vautrin S."/>
            <person name="Crespi M."/>
            <person name="Mangin B."/>
            <person name="Burke J.M."/>
            <person name="Salse J."/>
            <person name="Munos S."/>
            <person name="Vincourt P."/>
            <person name="Rieseberg L.H."/>
            <person name="Langlade N.B."/>
        </authorList>
    </citation>
    <scope>NUCLEOTIDE SEQUENCE</scope>
    <source>
        <tissue evidence="1">Leaves</tissue>
    </source>
</reference>
<sequence>MIEKLGIWMKILKLGFEFVIVFLGDLKLAVQQNNQHSLSSTPQTPFIGLLP</sequence>
<name>A0A9K3GXI9_HELAN</name>
<protein>
    <submittedName>
        <fullName evidence="1">Uncharacterized protein</fullName>
    </submittedName>
</protein>
<dbReference type="Gramene" id="mRNA:HanXRQr2_Chr16g0731461">
    <property type="protein sequence ID" value="CDS:HanXRQr2_Chr16g0731461.1"/>
    <property type="gene ID" value="HanXRQr2_Chr16g0731461"/>
</dbReference>
<dbReference type="AlphaFoldDB" id="A0A9K3GXI9"/>
<reference evidence="1" key="2">
    <citation type="submission" date="2020-06" db="EMBL/GenBank/DDBJ databases">
        <title>Helianthus annuus Genome sequencing and assembly Release 2.</title>
        <authorList>
            <person name="Gouzy J."/>
            <person name="Langlade N."/>
            <person name="Munos S."/>
        </authorList>
    </citation>
    <scope>NUCLEOTIDE SEQUENCE</scope>
    <source>
        <tissue evidence="1">Leaves</tissue>
    </source>
</reference>
<comment type="caution">
    <text evidence="1">The sequence shown here is derived from an EMBL/GenBank/DDBJ whole genome shotgun (WGS) entry which is preliminary data.</text>
</comment>
<dbReference type="EMBL" id="MNCJ02000331">
    <property type="protein sequence ID" value="KAF5758636.1"/>
    <property type="molecule type" value="Genomic_DNA"/>
</dbReference>
<proteinExistence type="predicted"/>
<evidence type="ECO:0000313" key="2">
    <source>
        <dbReference type="Proteomes" id="UP000215914"/>
    </source>
</evidence>
<dbReference type="Proteomes" id="UP000215914">
    <property type="component" value="Unassembled WGS sequence"/>
</dbReference>
<evidence type="ECO:0000313" key="1">
    <source>
        <dbReference type="EMBL" id="KAF5758636.1"/>
    </source>
</evidence>
<accession>A0A9K3GXI9</accession>
<keyword evidence="2" id="KW-1185">Reference proteome</keyword>